<dbReference type="AlphaFoldDB" id="A6KEB4"/>
<organism evidence="1 2">
    <name type="scientific">Rattus norvegicus</name>
    <name type="common">Rat</name>
    <dbReference type="NCBI Taxonomy" id="10116"/>
    <lineage>
        <taxon>Eukaryota</taxon>
        <taxon>Metazoa</taxon>
        <taxon>Chordata</taxon>
        <taxon>Craniata</taxon>
        <taxon>Vertebrata</taxon>
        <taxon>Euteleostomi</taxon>
        <taxon>Mammalia</taxon>
        <taxon>Eutheria</taxon>
        <taxon>Euarchontoglires</taxon>
        <taxon>Glires</taxon>
        <taxon>Rodentia</taxon>
        <taxon>Myomorpha</taxon>
        <taxon>Muroidea</taxon>
        <taxon>Muridae</taxon>
        <taxon>Murinae</taxon>
        <taxon>Rattus</taxon>
    </lineage>
</organism>
<accession>A6KEB4</accession>
<proteinExistence type="predicted"/>
<protein>
    <submittedName>
        <fullName evidence="1">RCG61286, isoform CRA_a</fullName>
    </submittedName>
</protein>
<evidence type="ECO:0000313" key="2">
    <source>
        <dbReference type="Proteomes" id="UP000234681"/>
    </source>
</evidence>
<dbReference type="EMBL" id="CH474040">
    <property type="protein sequence ID" value="EDL88419.1"/>
    <property type="molecule type" value="Genomic_DNA"/>
</dbReference>
<evidence type="ECO:0000313" key="1">
    <source>
        <dbReference type="EMBL" id="EDL88419.1"/>
    </source>
</evidence>
<name>A6KEB4_RAT</name>
<reference evidence="1 2" key="1">
    <citation type="submission" date="2005-07" db="EMBL/GenBank/DDBJ databases">
        <authorList>
            <person name="Mural R.J."/>
            <person name="Li P.W."/>
            <person name="Adams M.D."/>
            <person name="Amanatides P.G."/>
            <person name="Baden-Tillson H."/>
            <person name="Barnstead M."/>
            <person name="Chin S.H."/>
            <person name="Dew I."/>
            <person name="Evans C.A."/>
            <person name="Ferriera S."/>
            <person name="Flanigan M."/>
            <person name="Fosler C."/>
            <person name="Glodek A."/>
            <person name="Gu Z."/>
            <person name="Holt R.A."/>
            <person name="Jennings D."/>
            <person name="Kraft C.L."/>
            <person name="Lu F."/>
            <person name="Nguyen T."/>
            <person name="Nusskern D.R."/>
            <person name="Pfannkoch C.M."/>
            <person name="Sitter C."/>
            <person name="Sutton G.G."/>
            <person name="Venter J.C."/>
            <person name="Wang Z."/>
            <person name="Woodage T."/>
            <person name="Zheng X.H."/>
            <person name="Zhong F."/>
        </authorList>
    </citation>
    <scope>NUCLEOTIDE SEQUENCE [LARGE SCALE GENOMIC DNA]</scope>
    <source>
        <strain>BN</strain>
        <strain evidence="2">Sprague-Dawley</strain>
    </source>
</reference>
<gene>
    <name evidence="1" type="ORF">rCG_61286</name>
</gene>
<sequence>MSWNSLCRPGWLLTHRDTPASASRVLGLKACTTTTMPSNNIF</sequence>
<dbReference type="Proteomes" id="UP000234681">
    <property type="component" value="Chromosome 15"/>
</dbReference>